<organism evidence="2 3">
    <name type="scientific">Candidatus Magasanikbacteria bacterium CG_4_10_14_0_2_um_filter_33_14</name>
    <dbReference type="NCBI Taxonomy" id="1974636"/>
    <lineage>
        <taxon>Bacteria</taxon>
        <taxon>Candidatus Magasanikiibacteriota</taxon>
    </lineage>
</organism>
<gene>
    <name evidence="2" type="ORF">COX80_04715</name>
</gene>
<keyword evidence="1" id="KW-0812">Transmembrane</keyword>
<proteinExistence type="predicted"/>
<dbReference type="Proteomes" id="UP000231453">
    <property type="component" value="Unassembled WGS sequence"/>
</dbReference>
<feature type="transmembrane region" description="Helical" evidence="1">
    <location>
        <begin position="64"/>
        <end position="84"/>
    </location>
</feature>
<keyword evidence="1" id="KW-1133">Transmembrane helix</keyword>
<feature type="transmembrane region" description="Helical" evidence="1">
    <location>
        <begin position="24"/>
        <end position="44"/>
    </location>
</feature>
<comment type="caution">
    <text evidence="2">The sequence shown here is derived from an EMBL/GenBank/DDBJ whole genome shotgun (WGS) entry which is preliminary data.</text>
</comment>
<feature type="transmembrane region" description="Helical" evidence="1">
    <location>
        <begin position="96"/>
        <end position="117"/>
    </location>
</feature>
<evidence type="ECO:0000313" key="3">
    <source>
        <dbReference type="Proteomes" id="UP000231453"/>
    </source>
</evidence>
<sequence>MNQIPCLGLNFLAKCSESHITEHFLFNLETAISGLAVFIAIYALVLEKRFQVRIALKKHTQKKIIGMIIVIFILTFIGAILPFIPGYAPPLLGYPIFWEMLASFLLFFGIYFSFRLFKPIYKLTKKEAKNLNIYAPHTTSKYQDSLNLILKESEYFWNDFLKKTINDEELRETFIIYFSQLDFLKMATKSHKILIGTINFVSKNRVKNITHIEDFLRKLILSSLDQSESILSDDLISSYKPITQYILRECKLDLIIFGDTRELFFLKTNSKNLNQLCEYLIEIFHMYLGRKYHYQDDEINYTDLINIKILENMLDFFKDSINLVEDEKRRKLLNKLSHHYTNLQKLDEEKSTVLANGIYDLLENYASEKDWSKKPEIERLSLIDLHRNYIECNEFTKKIFKERLLKKIVGSTDTEEKEKYFYNLIGYYPMMVPIYFYIYGNELFSEKTRQDNLIFHLTILKTMQENLPKLAVGKIQEYFDEINLPQNEDDIKIVKNRAQKIMSDIFPLSVFYDKDKNSITYFYSGKENHDTILLNETKEQNKIVFEKK</sequence>
<keyword evidence="1" id="KW-0472">Membrane</keyword>
<protein>
    <submittedName>
        <fullName evidence="2">Uncharacterized protein</fullName>
    </submittedName>
</protein>
<accession>A0A2M7V925</accession>
<feature type="transmembrane region" description="Helical" evidence="1">
    <location>
        <begin position="420"/>
        <end position="440"/>
    </location>
</feature>
<evidence type="ECO:0000313" key="2">
    <source>
        <dbReference type="EMBL" id="PIZ95321.1"/>
    </source>
</evidence>
<dbReference type="EMBL" id="PFPL01000058">
    <property type="protein sequence ID" value="PIZ95321.1"/>
    <property type="molecule type" value="Genomic_DNA"/>
</dbReference>
<dbReference type="AlphaFoldDB" id="A0A2M7V925"/>
<name>A0A2M7V925_9BACT</name>
<evidence type="ECO:0000256" key="1">
    <source>
        <dbReference type="SAM" id="Phobius"/>
    </source>
</evidence>
<reference evidence="3" key="1">
    <citation type="submission" date="2017-09" db="EMBL/GenBank/DDBJ databases">
        <title>Depth-based differentiation of microbial function through sediment-hosted aquifers and enrichment of novel symbionts in the deep terrestrial subsurface.</title>
        <authorList>
            <person name="Probst A.J."/>
            <person name="Ladd B."/>
            <person name="Jarett J.K."/>
            <person name="Geller-Mcgrath D.E."/>
            <person name="Sieber C.M.K."/>
            <person name="Emerson J.B."/>
            <person name="Anantharaman K."/>
            <person name="Thomas B.C."/>
            <person name="Malmstrom R."/>
            <person name="Stieglmeier M."/>
            <person name="Klingl A."/>
            <person name="Woyke T."/>
            <person name="Ryan C.M."/>
            <person name="Banfield J.F."/>
        </authorList>
    </citation>
    <scope>NUCLEOTIDE SEQUENCE [LARGE SCALE GENOMIC DNA]</scope>
</reference>